<feature type="compositionally biased region" description="Basic and acidic residues" evidence="3">
    <location>
        <begin position="91"/>
        <end position="100"/>
    </location>
</feature>
<proteinExistence type="inferred from homology"/>
<dbReference type="OrthoDB" id="21124at2759"/>
<evidence type="ECO:0000256" key="1">
    <source>
        <dbReference type="ARBA" id="ARBA00037992"/>
    </source>
</evidence>
<dbReference type="GO" id="GO:0005634">
    <property type="term" value="C:nucleus"/>
    <property type="evidence" value="ECO:0007669"/>
    <property type="project" value="UniProtKB-SubCell"/>
</dbReference>
<dbReference type="Proteomes" id="UP000282613">
    <property type="component" value="Unassembled WGS sequence"/>
</dbReference>
<reference evidence="7" key="1">
    <citation type="submission" date="2017-02" db="UniProtKB">
        <authorList>
            <consortium name="WormBaseParasite"/>
        </authorList>
    </citation>
    <scope>IDENTIFICATION</scope>
</reference>
<dbReference type="InterPro" id="IPR017923">
    <property type="entry name" value="TFIIS_N"/>
</dbReference>
<dbReference type="PROSITE" id="PS51319">
    <property type="entry name" value="TFIIS_N"/>
    <property type="match status" value="1"/>
</dbReference>
<gene>
    <name evidence="5" type="ORF">TASK_LOCUS8124</name>
</gene>
<feature type="compositionally biased region" description="Basic and acidic residues" evidence="3">
    <location>
        <begin position="1"/>
        <end position="17"/>
    </location>
</feature>
<dbReference type="Gene3D" id="1.20.930.10">
    <property type="entry name" value="Conserved domain common to transcription factors TFIIS, elongin A, CRSP70"/>
    <property type="match status" value="1"/>
</dbReference>
<comment type="subcellular location">
    <subcellularLocation>
        <location evidence="2">Nucleus</location>
    </subcellularLocation>
</comment>
<feature type="compositionally biased region" description="Acidic residues" evidence="3">
    <location>
        <begin position="161"/>
        <end position="177"/>
    </location>
</feature>
<dbReference type="Pfam" id="PF08711">
    <property type="entry name" value="Med26"/>
    <property type="match status" value="1"/>
</dbReference>
<feature type="compositionally biased region" description="Acidic residues" evidence="3">
    <location>
        <begin position="489"/>
        <end position="499"/>
    </location>
</feature>
<feature type="compositionally biased region" description="Acidic residues" evidence="3">
    <location>
        <begin position="217"/>
        <end position="228"/>
    </location>
</feature>
<reference evidence="5 6" key="2">
    <citation type="submission" date="2018-11" db="EMBL/GenBank/DDBJ databases">
        <authorList>
            <consortium name="Pathogen Informatics"/>
        </authorList>
    </citation>
    <scope>NUCLEOTIDE SEQUENCE [LARGE SCALE GENOMIC DNA]</scope>
</reference>
<name>A0A0R3WBT9_TAEAS</name>
<evidence type="ECO:0000313" key="5">
    <source>
        <dbReference type="EMBL" id="VDK39605.1"/>
    </source>
</evidence>
<feature type="region of interest" description="Disordered" evidence="3">
    <location>
        <begin position="487"/>
        <end position="528"/>
    </location>
</feature>
<accession>A0A0R3WBT9</accession>
<organism evidence="7">
    <name type="scientific">Taenia asiatica</name>
    <name type="common">Asian tapeworm</name>
    <dbReference type="NCBI Taxonomy" id="60517"/>
    <lineage>
        <taxon>Eukaryota</taxon>
        <taxon>Metazoa</taxon>
        <taxon>Spiralia</taxon>
        <taxon>Lophotrochozoa</taxon>
        <taxon>Platyhelminthes</taxon>
        <taxon>Cestoda</taxon>
        <taxon>Eucestoda</taxon>
        <taxon>Cyclophyllidea</taxon>
        <taxon>Taeniidae</taxon>
        <taxon>Taenia</taxon>
    </lineage>
</organism>
<keyword evidence="2" id="KW-0539">Nucleus</keyword>
<dbReference type="AlphaFoldDB" id="A0A0R3WBT9"/>
<protein>
    <submittedName>
        <fullName evidence="7">TFIIS N-terminal domain-containing protein</fullName>
    </submittedName>
</protein>
<feature type="compositionally biased region" description="Polar residues" evidence="3">
    <location>
        <begin position="56"/>
        <end position="80"/>
    </location>
</feature>
<evidence type="ECO:0000256" key="3">
    <source>
        <dbReference type="SAM" id="MobiDB-lite"/>
    </source>
</evidence>
<feature type="compositionally biased region" description="Basic and acidic residues" evidence="3">
    <location>
        <begin position="126"/>
        <end position="140"/>
    </location>
</feature>
<feature type="compositionally biased region" description="Low complexity" evidence="3">
    <location>
        <begin position="184"/>
        <end position="195"/>
    </location>
</feature>
<evidence type="ECO:0000256" key="2">
    <source>
        <dbReference type="PROSITE-ProRule" id="PRU00649"/>
    </source>
</evidence>
<evidence type="ECO:0000313" key="7">
    <source>
        <dbReference type="WBParaSite" id="TASK_0000812301-mRNA-1"/>
    </source>
</evidence>
<dbReference type="InterPro" id="IPR051037">
    <property type="entry name" value="RNAPII_TF_IWS1"/>
</dbReference>
<evidence type="ECO:0000259" key="4">
    <source>
        <dbReference type="PROSITE" id="PS51319"/>
    </source>
</evidence>
<dbReference type="EMBL" id="UYRS01018733">
    <property type="protein sequence ID" value="VDK39605.1"/>
    <property type="molecule type" value="Genomic_DNA"/>
</dbReference>
<dbReference type="STRING" id="60517.A0A0R3WBT9"/>
<evidence type="ECO:0000313" key="6">
    <source>
        <dbReference type="Proteomes" id="UP000282613"/>
    </source>
</evidence>
<dbReference type="InterPro" id="IPR035441">
    <property type="entry name" value="TFIIS/LEDGF_dom_sf"/>
</dbReference>
<comment type="similarity">
    <text evidence="1">Belongs to the IWS1 family.</text>
</comment>
<sequence>MEADRRMYKTEADKVPVEMDDPFLDSVADAKTPPEGELDATGSDNEYRVEPFMSPRTPTYTPSRLAISNSDNEASLSSPESYAHEGKRKRVVSEAFEKDNVSSPEIFAKNKKRVFSSGHEEEENEKSELDENEKEDRADADFEGFDGDEEGAKGMIADIFGESDAEEEGDFEGFAENEVEKESAVSSTASVAAVATRKDEINHQQHHQQPQEQVTSDNDEDDGEEFVSDFDRFMSRRREETRRRRRLGRDEEFLNDSDEIIRETINRMRSAADEDRRLLSKNRPATKKLSMLNEVTSLLIRAGMKPALIDNGILSAITEWLSPVSGHTLPSVTIRETLLRHLGEFHIQDPDLLRDSGIGKAVMYLYKHPRETRANKMLAGHLINEWSRPIFNLTSDYGSLTREERKQLDLEHLPKRRNIRSPRIIQCESYHNCVSIRSLTQQFRLAFFYTYSLLRPGDPGWVNRARVPQPSNKDYVIRPKWNVPADSSAFEEGDADDAYNGEGRERDGSHSIRRRRIQQAQPLGGASSRIERHIRALAKNAAMRRKTRFVRAVPMSVEGRKMSL</sequence>
<dbReference type="GO" id="GO:0016973">
    <property type="term" value="P:poly(A)+ mRNA export from nucleus"/>
    <property type="evidence" value="ECO:0007669"/>
    <property type="project" value="TreeGrafter"/>
</dbReference>
<feature type="domain" description="TFIIS N-terminal" evidence="4">
    <location>
        <begin position="315"/>
        <end position="393"/>
    </location>
</feature>
<dbReference type="PANTHER" id="PTHR46010:SF1">
    <property type="entry name" value="PROTEIN IWS1 HOMOLOG"/>
    <property type="match status" value="1"/>
</dbReference>
<feature type="region of interest" description="Disordered" evidence="3">
    <location>
        <begin position="1"/>
        <end position="228"/>
    </location>
</feature>
<dbReference type="PANTHER" id="PTHR46010">
    <property type="entry name" value="PROTEIN IWS1 HOMOLOG"/>
    <property type="match status" value="1"/>
</dbReference>
<dbReference type="WBParaSite" id="TASK_0000812301-mRNA-1">
    <property type="protein sequence ID" value="TASK_0000812301-mRNA-1"/>
    <property type="gene ID" value="TASK_0000812301"/>
</dbReference>
<keyword evidence="6" id="KW-1185">Reference proteome</keyword>